<organism evidence="1 2">
    <name type="scientific">Mucispirillum schaedleri ASF457</name>
    <dbReference type="NCBI Taxonomy" id="1379858"/>
    <lineage>
        <taxon>Bacteria</taxon>
        <taxon>Pseudomonadati</taxon>
        <taxon>Deferribacterota</taxon>
        <taxon>Deferribacteres</taxon>
        <taxon>Deferribacterales</taxon>
        <taxon>Mucispirillaceae</taxon>
        <taxon>Mucispirillum</taxon>
    </lineage>
</organism>
<evidence type="ECO:0000313" key="1">
    <source>
        <dbReference type="EMBL" id="USF25054.1"/>
    </source>
</evidence>
<keyword evidence="2" id="KW-1185">Reference proteome</keyword>
<accession>V2QCH5</accession>
<sequence length="341" mass="40010">MKKLILILTLLFSTIEFQAHAELFPEQECHFIGVSLLTRDRGVKNFFDDTNGIKKIETNDLGKAYSIFLNDIDYVYTNKYNSNRIKKFYHNFLTHLPKSDKIINIDMKTVLSDNIKVKYEFSENSVLINIMINNRIFGYMSFAKRNNIIYFEKNMYDIEELLLNDDYLYPKVSVSNIFNWVKIPCYILTNKISCVDNNKNIEYKSNILIDVGGDRCDGFYKTKIRTNSIKKAYELYYKSSTTDILLNTLPKNSTSYELSDDMSGTFFIKYIVEKDTALVYVNSENFGSELVIFKQYKDYVEVISFNGYNFINLDNHQLIKIKNNALKYDELFENAINDILQ</sequence>
<gene>
    <name evidence="1" type="ORF">N508_002149</name>
</gene>
<reference evidence="1" key="2">
    <citation type="submission" date="2022-05" db="EMBL/GenBank/DDBJ databases">
        <authorList>
            <person name="Proctor A.L."/>
            <person name="Phillips G.J."/>
            <person name="Wannemuehler M.J."/>
        </authorList>
    </citation>
    <scope>NUCLEOTIDE SEQUENCE</scope>
    <source>
        <strain evidence="1">ASF457</strain>
    </source>
</reference>
<proteinExistence type="predicted"/>
<dbReference type="KEGG" id="msch:N508_002149"/>
<dbReference type="RefSeq" id="WP_023275684.1">
    <property type="nucleotide sequence ID" value="NZ_CP097562.1"/>
</dbReference>
<evidence type="ECO:0000313" key="2">
    <source>
        <dbReference type="Proteomes" id="UP000017429"/>
    </source>
</evidence>
<protein>
    <submittedName>
        <fullName evidence="1">Uncharacterized protein</fullName>
    </submittedName>
</protein>
<name>V2QCH5_9BACT</name>
<dbReference type="Proteomes" id="UP000017429">
    <property type="component" value="Chromosome"/>
</dbReference>
<dbReference type="AlphaFoldDB" id="V2QCH5"/>
<dbReference type="EMBL" id="CP097562">
    <property type="protein sequence ID" value="USF25054.1"/>
    <property type="molecule type" value="Genomic_DNA"/>
</dbReference>
<reference evidence="1" key="3">
    <citation type="submission" date="2022-06" db="EMBL/GenBank/DDBJ databases">
        <title>Resources to Facilitate Use of the Altered Schaedler Flora (ASF) Mouse Model to Study Microbiome Function.</title>
        <authorList>
            <person name="Proctor A."/>
            <person name="Parvinroo S."/>
            <person name="Richie T."/>
            <person name="Jia X."/>
            <person name="Lee S.T.M."/>
            <person name="Karp P.D."/>
            <person name="Paley S."/>
            <person name="Kostic A.D."/>
            <person name="Pierre J.F."/>
            <person name="Wannemuehler M.J."/>
            <person name="Phillips G.J."/>
        </authorList>
    </citation>
    <scope>NUCLEOTIDE SEQUENCE</scope>
    <source>
        <strain evidence="1">ASF457</strain>
    </source>
</reference>
<reference evidence="1" key="1">
    <citation type="journal article" date="2014" name="Genome Announc.">
        <title>Draft genome sequences of the altered schaedler flora, a defined bacterial community from gnotobiotic mice.</title>
        <authorList>
            <person name="Wannemuehler M.J."/>
            <person name="Overstreet A.M."/>
            <person name="Ward D.V."/>
            <person name="Phillips G.J."/>
        </authorList>
    </citation>
    <scope>NUCLEOTIDE SEQUENCE</scope>
    <source>
        <strain evidence="1">ASF457</strain>
    </source>
</reference>